<evidence type="ECO:0000256" key="3">
    <source>
        <dbReference type="ARBA" id="ARBA00023002"/>
    </source>
</evidence>
<accession>A0A9N9EK17</accession>
<dbReference type="InterPro" id="IPR001117">
    <property type="entry name" value="Cu-oxidase_2nd"/>
</dbReference>
<keyword evidence="3" id="KW-0560">Oxidoreductase</keyword>
<evidence type="ECO:0000256" key="4">
    <source>
        <dbReference type="ARBA" id="ARBA00023008"/>
    </source>
</evidence>
<dbReference type="FunFam" id="2.60.40.420:FF:000045">
    <property type="entry name" value="Laccase 2"/>
    <property type="match status" value="1"/>
</dbReference>
<dbReference type="Pfam" id="PF07732">
    <property type="entry name" value="Cu-oxidase_3"/>
    <property type="match status" value="1"/>
</dbReference>
<dbReference type="EMBL" id="CAJVPY010007459">
    <property type="protein sequence ID" value="CAG8680799.1"/>
    <property type="molecule type" value="Genomic_DNA"/>
</dbReference>
<keyword evidence="2" id="KW-0479">Metal-binding</keyword>
<name>A0A9N9EK17_9GLOM</name>
<feature type="domain" description="Plastocyanin-like" evidence="6">
    <location>
        <begin position="435"/>
        <end position="493"/>
    </location>
</feature>
<dbReference type="InterPro" id="IPR011707">
    <property type="entry name" value="Cu-oxidase-like_N"/>
</dbReference>
<dbReference type="InterPro" id="IPR011706">
    <property type="entry name" value="Cu-oxidase_C"/>
</dbReference>
<dbReference type="PROSITE" id="PS00079">
    <property type="entry name" value="MULTICOPPER_OXIDASE1"/>
    <property type="match status" value="2"/>
</dbReference>
<feature type="domain" description="Plastocyanin-like" evidence="7">
    <location>
        <begin position="39"/>
        <end position="153"/>
    </location>
</feature>
<evidence type="ECO:0000259" key="5">
    <source>
        <dbReference type="Pfam" id="PF00394"/>
    </source>
</evidence>
<evidence type="ECO:0000259" key="6">
    <source>
        <dbReference type="Pfam" id="PF07731"/>
    </source>
</evidence>
<dbReference type="Gene3D" id="2.60.40.420">
    <property type="entry name" value="Cupredoxins - blue copper proteins"/>
    <property type="match status" value="3"/>
</dbReference>
<organism evidence="8 9">
    <name type="scientific">Dentiscutata erythropus</name>
    <dbReference type="NCBI Taxonomy" id="1348616"/>
    <lineage>
        <taxon>Eukaryota</taxon>
        <taxon>Fungi</taxon>
        <taxon>Fungi incertae sedis</taxon>
        <taxon>Mucoromycota</taxon>
        <taxon>Glomeromycotina</taxon>
        <taxon>Glomeromycetes</taxon>
        <taxon>Diversisporales</taxon>
        <taxon>Gigasporaceae</taxon>
        <taxon>Dentiscutata</taxon>
    </lineage>
</organism>
<dbReference type="Pfam" id="PF00394">
    <property type="entry name" value="Cu-oxidase"/>
    <property type="match status" value="1"/>
</dbReference>
<dbReference type="InterPro" id="IPR008972">
    <property type="entry name" value="Cupredoxin"/>
</dbReference>
<dbReference type="SUPFAM" id="SSF49503">
    <property type="entry name" value="Cupredoxins"/>
    <property type="match status" value="3"/>
</dbReference>
<dbReference type="PROSITE" id="PS00080">
    <property type="entry name" value="MULTICOPPER_OXIDASE2"/>
    <property type="match status" value="1"/>
</dbReference>
<reference evidence="8" key="1">
    <citation type="submission" date="2021-06" db="EMBL/GenBank/DDBJ databases">
        <authorList>
            <person name="Kallberg Y."/>
            <person name="Tangrot J."/>
            <person name="Rosling A."/>
        </authorList>
    </citation>
    <scope>NUCLEOTIDE SEQUENCE</scope>
    <source>
        <strain evidence="8">MA453B</strain>
    </source>
</reference>
<dbReference type="GO" id="GO:0016491">
    <property type="term" value="F:oxidoreductase activity"/>
    <property type="evidence" value="ECO:0007669"/>
    <property type="project" value="UniProtKB-KW"/>
</dbReference>
<dbReference type="InterPro" id="IPR033138">
    <property type="entry name" value="Cu_oxidase_CS"/>
</dbReference>
<dbReference type="InterPro" id="IPR045087">
    <property type="entry name" value="Cu-oxidase_fam"/>
</dbReference>
<dbReference type="InterPro" id="IPR002355">
    <property type="entry name" value="Cu_oxidase_Cu_BS"/>
</dbReference>
<sequence>MPVSEKRGDNLYNNDMFAPLTLPVKTNQSTVRKYTFKLSQTQWAPDGYNRSVYLVNNQYPGPILQAYKGDTFSITVENDLPVETGIHWHGMFQIGTSWFDGAPAITQCTIPPQSSLTYEFSTSGQAGTYWWHSHYMVQYGDGLLGAMIIHDPDDPNLKDYDSDYVVTLTDWYHQTSAELLSQFLAPGYKGRNPIPDSGLISGKGQYANYSSELAVYKVQKGKKYRFRIINTSSESFFIFSIDGHKLKVIEVEGTYVKPFYVNRLPLHIAQRYSVIVEADQDAKDYWIRATMSPECTPNDNETINHDSKINYNVTGILSYEGSSTGGKGSDSVPFTDVVTPCRNLNSSLIKPLNASPPKDATETVSFNVTFGTSDKNVSEALINNSSFVPDYNNPTTLKIMVDGANVADFPQSQNIAELSDNNGVAEIVVWRTSYNESSLNTVDPPIRDTTVVPARGWTVIRFVIDNPGVWAFHCHIEWHIQIGMLAQIVELPDNLKSQTLPDSIKNLCTKRS</sequence>
<evidence type="ECO:0000256" key="1">
    <source>
        <dbReference type="ARBA" id="ARBA00010609"/>
    </source>
</evidence>
<dbReference type="OrthoDB" id="2121828at2759"/>
<dbReference type="AlphaFoldDB" id="A0A9N9EK17"/>
<evidence type="ECO:0000313" key="8">
    <source>
        <dbReference type="EMBL" id="CAG8680799.1"/>
    </source>
</evidence>
<comment type="similarity">
    <text evidence="1">Belongs to the multicopper oxidase family.</text>
</comment>
<gene>
    <name evidence="8" type="ORF">DERYTH_LOCUS11793</name>
</gene>
<evidence type="ECO:0000259" key="7">
    <source>
        <dbReference type="Pfam" id="PF07732"/>
    </source>
</evidence>
<dbReference type="PANTHER" id="PTHR11709:SF414">
    <property type="entry name" value="ADR239WP"/>
    <property type="match status" value="1"/>
</dbReference>
<dbReference type="PANTHER" id="PTHR11709">
    <property type="entry name" value="MULTI-COPPER OXIDASE"/>
    <property type="match status" value="1"/>
</dbReference>
<proteinExistence type="inferred from homology"/>
<evidence type="ECO:0000313" key="9">
    <source>
        <dbReference type="Proteomes" id="UP000789405"/>
    </source>
</evidence>
<keyword evidence="9" id="KW-1185">Reference proteome</keyword>
<keyword evidence="4" id="KW-0186">Copper</keyword>
<evidence type="ECO:0000256" key="2">
    <source>
        <dbReference type="ARBA" id="ARBA00022723"/>
    </source>
</evidence>
<dbReference type="GO" id="GO:0005507">
    <property type="term" value="F:copper ion binding"/>
    <property type="evidence" value="ECO:0007669"/>
    <property type="project" value="InterPro"/>
</dbReference>
<protein>
    <submittedName>
        <fullName evidence="8">26314_t:CDS:1</fullName>
    </submittedName>
</protein>
<dbReference type="Pfam" id="PF07731">
    <property type="entry name" value="Cu-oxidase_2"/>
    <property type="match status" value="1"/>
</dbReference>
<feature type="domain" description="Plastocyanin-like" evidence="5">
    <location>
        <begin position="163"/>
        <end position="321"/>
    </location>
</feature>
<dbReference type="Proteomes" id="UP000789405">
    <property type="component" value="Unassembled WGS sequence"/>
</dbReference>
<comment type="caution">
    <text evidence="8">The sequence shown here is derived from an EMBL/GenBank/DDBJ whole genome shotgun (WGS) entry which is preliminary data.</text>
</comment>